<keyword evidence="2" id="KW-0808">Transferase</keyword>
<dbReference type="Proteomes" id="UP000076925">
    <property type="component" value="Unassembled WGS sequence"/>
</dbReference>
<keyword evidence="3" id="KW-1185">Reference proteome</keyword>
<dbReference type="EMBL" id="ANNX02000035">
    <property type="protein sequence ID" value="KYC39424.1"/>
    <property type="molecule type" value="Genomic_DNA"/>
</dbReference>
<organism evidence="2 3">
    <name type="scientific">Scytonema hofmannii PCC 7110</name>
    <dbReference type="NCBI Taxonomy" id="128403"/>
    <lineage>
        <taxon>Bacteria</taxon>
        <taxon>Bacillati</taxon>
        <taxon>Cyanobacteriota</taxon>
        <taxon>Cyanophyceae</taxon>
        <taxon>Nostocales</taxon>
        <taxon>Scytonemataceae</taxon>
        <taxon>Scytonema</taxon>
    </lineage>
</organism>
<dbReference type="PANTHER" id="PTHR43685:SF3">
    <property type="entry name" value="SLR2126 PROTEIN"/>
    <property type="match status" value="1"/>
</dbReference>
<dbReference type="CDD" id="cd00761">
    <property type="entry name" value="Glyco_tranf_GTA_type"/>
    <property type="match status" value="1"/>
</dbReference>
<name>A0A139X421_9CYAN</name>
<reference evidence="2 3" key="1">
    <citation type="journal article" date="2013" name="Genome Biol. Evol.">
        <title>Genomes of Stigonematalean cyanobacteria (subsection V) and the evolution of oxygenic photosynthesis from prokaryotes to plastids.</title>
        <authorList>
            <person name="Dagan T."/>
            <person name="Roettger M."/>
            <person name="Stucken K."/>
            <person name="Landan G."/>
            <person name="Koch R."/>
            <person name="Major P."/>
            <person name="Gould S.B."/>
            <person name="Goremykin V.V."/>
            <person name="Rippka R."/>
            <person name="Tandeau de Marsac N."/>
            <person name="Gugger M."/>
            <person name="Lockhart P.J."/>
            <person name="Allen J.F."/>
            <person name="Brune I."/>
            <person name="Maus I."/>
            <person name="Puhler A."/>
            <person name="Martin W.F."/>
        </authorList>
    </citation>
    <scope>NUCLEOTIDE SEQUENCE [LARGE SCALE GENOMIC DNA]</scope>
    <source>
        <strain evidence="2 3">PCC 7110</strain>
    </source>
</reference>
<dbReference type="InterPro" id="IPR050834">
    <property type="entry name" value="Glycosyltransf_2"/>
</dbReference>
<evidence type="ECO:0000259" key="1">
    <source>
        <dbReference type="Pfam" id="PF00535"/>
    </source>
</evidence>
<protein>
    <submittedName>
        <fullName evidence="2">Glycosyl transferase</fullName>
    </submittedName>
</protein>
<dbReference type="Gene3D" id="3.90.550.10">
    <property type="entry name" value="Spore Coat Polysaccharide Biosynthesis Protein SpsA, Chain A"/>
    <property type="match status" value="1"/>
</dbReference>
<dbReference type="GO" id="GO:0016740">
    <property type="term" value="F:transferase activity"/>
    <property type="evidence" value="ECO:0007669"/>
    <property type="project" value="UniProtKB-KW"/>
</dbReference>
<dbReference type="PANTHER" id="PTHR43685">
    <property type="entry name" value="GLYCOSYLTRANSFERASE"/>
    <property type="match status" value="1"/>
</dbReference>
<dbReference type="InterPro" id="IPR001173">
    <property type="entry name" value="Glyco_trans_2-like"/>
</dbReference>
<evidence type="ECO:0000313" key="2">
    <source>
        <dbReference type="EMBL" id="KYC39424.1"/>
    </source>
</evidence>
<comment type="caution">
    <text evidence="2">The sequence shown here is derived from an EMBL/GenBank/DDBJ whole genome shotgun (WGS) entry which is preliminary data.</text>
</comment>
<dbReference type="NCBIfam" id="NF038302">
    <property type="entry name" value="EPS_HpsE"/>
    <property type="match status" value="1"/>
</dbReference>
<evidence type="ECO:0000313" key="3">
    <source>
        <dbReference type="Proteomes" id="UP000076925"/>
    </source>
</evidence>
<dbReference type="SUPFAM" id="SSF53448">
    <property type="entry name" value="Nucleotide-diphospho-sugar transferases"/>
    <property type="match status" value="1"/>
</dbReference>
<dbReference type="RefSeq" id="WP_017747363.1">
    <property type="nucleotide sequence ID" value="NZ_KQ976354.1"/>
</dbReference>
<feature type="domain" description="Glycosyltransferase 2-like" evidence="1">
    <location>
        <begin position="5"/>
        <end position="142"/>
    </location>
</feature>
<dbReference type="STRING" id="128403.WA1_32380"/>
<sequence>MLNFTVAIPTYNGANRLPQLLERLFNQSGVEDLNWEILIIDNNSSDRTSEIIQTLQKNNIGYQLRYYLETEQGAAFARLRAVREAQGELIGFLDDDNLPAPDWIAQAVAFGKEYPQAGAWGGQIHGEYEVQPPENFKRIQSFLAIRERGEKPNLYDPVNLSLPPAAAVVIRKQAWLDNVPNRPALSGKVPGLMIQGDDYEPLLYIHKAGWQIWYNPAMHTHHQIPYWRLEKDYLLALARGCGLCVCQLRLFNAKNWQKPIIFVKTIVGNFRRIVQHFLKYRGGFKKDIIANCEMEFYLSSMISPFYYLKFNLKKMIKYKLQKISFYIFASY</sequence>
<gene>
    <name evidence="2" type="ORF">WA1_32380</name>
</gene>
<accession>A0A139X421</accession>
<dbReference type="AlphaFoldDB" id="A0A139X421"/>
<dbReference type="InterPro" id="IPR029044">
    <property type="entry name" value="Nucleotide-diphossugar_trans"/>
</dbReference>
<dbReference type="OrthoDB" id="468448at2"/>
<dbReference type="Pfam" id="PF00535">
    <property type="entry name" value="Glycos_transf_2"/>
    <property type="match status" value="1"/>
</dbReference>
<proteinExistence type="predicted"/>